<feature type="compositionally biased region" description="Low complexity" evidence="1">
    <location>
        <begin position="26"/>
        <end position="38"/>
    </location>
</feature>
<feature type="compositionally biased region" description="Polar residues" evidence="1">
    <location>
        <begin position="39"/>
        <end position="49"/>
    </location>
</feature>
<evidence type="ECO:0000256" key="2">
    <source>
        <dbReference type="SAM" id="Phobius"/>
    </source>
</evidence>
<sequence length="124" mass="13821">MPKKTGDGDEELANLQVPSHCLPHEAQQQSSSTQQSATKTLADSTSSPKPSRLRDRIKPFPIPRNTPGYQAVLEDIERRRGREMRHTLRVAEAARKKQQYRSLALAALLAISLGLAFLLLSYRG</sequence>
<organism evidence="3 4">
    <name type="scientific">Leptomonas seymouri</name>
    <dbReference type="NCBI Taxonomy" id="5684"/>
    <lineage>
        <taxon>Eukaryota</taxon>
        <taxon>Discoba</taxon>
        <taxon>Euglenozoa</taxon>
        <taxon>Kinetoplastea</taxon>
        <taxon>Metakinetoplastina</taxon>
        <taxon>Trypanosomatida</taxon>
        <taxon>Trypanosomatidae</taxon>
        <taxon>Leishmaniinae</taxon>
        <taxon>Leptomonas</taxon>
    </lineage>
</organism>
<dbReference type="OrthoDB" id="266470at2759"/>
<dbReference type="AlphaFoldDB" id="A0A0N0P673"/>
<dbReference type="VEuPathDB" id="TriTrypDB:Lsey_0094_0140"/>
<name>A0A0N0P673_LEPSE</name>
<dbReference type="OMA" id="ERIKPFP"/>
<evidence type="ECO:0000313" key="4">
    <source>
        <dbReference type="Proteomes" id="UP000038009"/>
    </source>
</evidence>
<keyword evidence="2" id="KW-0472">Membrane</keyword>
<evidence type="ECO:0008006" key="5">
    <source>
        <dbReference type="Google" id="ProtNLM"/>
    </source>
</evidence>
<keyword evidence="2" id="KW-0812">Transmembrane</keyword>
<dbReference type="EMBL" id="LJSK01000094">
    <property type="protein sequence ID" value="KPI87289.1"/>
    <property type="molecule type" value="Genomic_DNA"/>
</dbReference>
<proteinExistence type="predicted"/>
<comment type="caution">
    <text evidence="3">The sequence shown here is derived from an EMBL/GenBank/DDBJ whole genome shotgun (WGS) entry which is preliminary data.</text>
</comment>
<keyword evidence="4" id="KW-1185">Reference proteome</keyword>
<feature type="transmembrane region" description="Helical" evidence="2">
    <location>
        <begin position="103"/>
        <end position="122"/>
    </location>
</feature>
<accession>A0A0N0P673</accession>
<evidence type="ECO:0000313" key="3">
    <source>
        <dbReference type="EMBL" id="KPI87289.1"/>
    </source>
</evidence>
<gene>
    <name evidence="3" type="ORF">ABL78_3626</name>
</gene>
<dbReference type="Proteomes" id="UP000038009">
    <property type="component" value="Unassembled WGS sequence"/>
</dbReference>
<keyword evidence="2" id="KW-1133">Transmembrane helix</keyword>
<evidence type="ECO:0000256" key="1">
    <source>
        <dbReference type="SAM" id="MobiDB-lite"/>
    </source>
</evidence>
<feature type="region of interest" description="Disordered" evidence="1">
    <location>
        <begin position="1"/>
        <end position="66"/>
    </location>
</feature>
<protein>
    <recommendedName>
        <fullName evidence="5">Transmembrane protein</fullName>
    </recommendedName>
</protein>
<reference evidence="3 4" key="1">
    <citation type="journal article" date="2015" name="PLoS Pathog.">
        <title>Leptomonas seymouri: Adaptations to the Dixenous Life Cycle Analyzed by Genome Sequencing, Transcriptome Profiling and Co-infection with Leishmania donovani.</title>
        <authorList>
            <person name="Kraeva N."/>
            <person name="Butenko A."/>
            <person name="Hlavacova J."/>
            <person name="Kostygov A."/>
            <person name="Myskova J."/>
            <person name="Grybchuk D."/>
            <person name="Lestinova T."/>
            <person name="Votypka J."/>
            <person name="Volf P."/>
            <person name="Opperdoes F."/>
            <person name="Flegontov P."/>
            <person name="Lukes J."/>
            <person name="Yurchenko V."/>
        </authorList>
    </citation>
    <scope>NUCLEOTIDE SEQUENCE [LARGE SCALE GENOMIC DNA]</scope>
    <source>
        <strain evidence="3 4">ATCC 30220</strain>
    </source>
</reference>